<keyword evidence="3" id="KW-1185">Reference proteome</keyword>
<dbReference type="InterPro" id="IPR055081">
    <property type="entry name" value="NLP1-9_GAF"/>
</dbReference>
<dbReference type="InterPro" id="IPR053793">
    <property type="entry name" value="PB1-like"/>
</dbReference>
<organism evidence="2 3">
    <name type="scientific">Centaurea solstitialis</name>
    <name type="common">yellow star-thistle</name>
    <dbReference type="NCBI Taxonomy" id="347529"/>
    <lineage>
        <taxon>Eukaryota</taxon>
        <taxon>Viridiplantae</taxon>
        <taxon>Streptophyta</taxon>
        <taxon>Embryophyta</taxon>
        <taxon>Tracheophyta</taxon>
        <taxon>Spermatophyta</taxon>
        <taxon>Magnoliopsida</taxon>
        <taxon>eudicotyledons</taxon>
        <taxon>Gunneridae</taxon>
        <taxon>Pentapetalae</taxon>
        <taxon>asterids</taxon>
        <taxon>campanulids</taxon>
        <taxon>Asterales</taxon>
        <taxon>Asteraceae</taxon>
        <taxon>Carduoideae</taxon>
        <taxon>Cardueae</taxon>
        <taxon>Centaureinae</taxon>
        <taxon>Centaurea</taxon>
    </lineage>
</organism>
<dbReference type="SMART" id="SM00666">
    <property type="entry name" value="PB1"/>
    <property type="match status" value="1"/>
</dbReference>
<dbReference type="PROSITE" id="PS51745">
    <property type="entry name" value="PB1"/>
    <property type="match status" value="1"/>
</dbReference>
<sequence length="563" mass="64110">MALSTSPANLFSTFLTTYIDKIINAFLDLDADDLDGLIQFWAPVQTVGGMWLLTTSDQPFVLTKGDKDIMKYRSCSVKYQYNIDPNNLHVEGMPSRIISGAPATAFLNQMPELLPYMRAHPTMTPLVSSALRSGLFRSLVIPVFYPSESCCVGVVEFCSSSYGELVRMFNDLKTAFEVWILSYFRSIPLMRVLKCFSHKNVYHSTLKNAKNEIDVALEMIWQTFRLDLVQVWIAYKDKQQVAFSSLENNQRKRMLGLKLTERYEVRLPYGCEFKHFAGYTKLCNMLPLKKGEGIIGKALQNYEPHLFKKVPKLSDSEPQMLLSCFNSEGVPFECSCFVICLRSSKTSDLDFVFEFLWHEGPNYVMLLESLLLLLKRCLPHFKYASGAELGDELRVIDAKNSTERETGSFKIFQGKKSSSAYEALEKKGPMVKEVAKNLDASVFVKNLHKNQSDMNEEEEDKGGAIQDPLPIMGKMCLDENVVTIKAEYAGDVIKFNLPIASTTFDIIQKIVKKFKLDPAACYKLKYLDHEDNEWILLTCDEDMKVSLQNGRNSSRVVRLRLLE</sequence>
<dbReference type="InterPro" id="IPR000270">
    <property type="entry name" value="PB1_dom"/>
</dbReference>
<dbReference type="PANTHER" id="PTHR32002">
    <property type="entry name" value="PROTEIN NLP8"/>
    <property type="match status" value="1"/>
</dbReference>
<protein>
    <recommendedName>
        <fullName evidence="1">PB1 domain-containing protein</fullName>
    </recommendedName>
</protein>
<reference evidence="2" key="1">
    <citation type="submission" date="2023-03" db="EMBL/GenBank/DDBJ databases">
        <title>Chromosome-scale reference genome and RAD-based genetic map of yellow starthistle (Centaurea solstitialis) reveal putative structural variation and QTLs associated with invader traits.</title>
        <authorList>
            <person name="Reatini B."/>
            <person name="Cang F.A."/>
            <person name="Jiang Q."/>
            <person name="Mckibben M.T.W."/>
            <person name="Barker M.S."/>
            <person name="Rieseberg L.H."/>
            <person name="Dlugosch K.M."/>
        </authorList>
    </citation>
    <scope>NUCLEOTIDE SEQUENCE</scope>
    <source>
        <strain evidence="2">CAN-66</strain>
        <tissue evidence="2">Leaf</tissue>
    </source>
</reference>
<accession>A0AA38TSD4</accession>
<dbReference type="InterPro" id="IPR045012">
    <property type="entry name" value="NLP"/>
</dbReference>
<proteinExistence type="predicted"/>
<gene>
    <name evidence="2" type="ORF">OSB04_010432</name>
</gene>
<name>A0AA38TSD4_9ASTR</name>
<dbReference type="EMBL" id="JARYMX010000003">
    <property type="protein sequence ID" value="KAJ9555818.1"/>
    <property type="molecule type" value="Genomic_DNA"/>
</dbReference>
<evidence type="ECO:0000313" key="3">
    <source>
        <dbReference type="Proteomes" id="UP001172457"/>
    </source>
</evidence>
<dbReference type="GO" id="GO:0003700">
    <property type="term" value="F:DNA-binding transcription factor activity"/>
    <property type="evidence" value="ECO:0007669"/>
    <property type="project" value="InterPro"/>
</dbReference>
<dbReference type="Proteomes" id="UP001172457">
    <property type="component" value="Chromosome 3"/>
</dbReference>
<dbReference type="Pfam" id="PF00564">
    <property type="entry name" value="PB1"/>
    <property type="match status" value="1"/>
</dbReference>
<evidence type="ECO:0000313" key="2">
    <source>
        <dbReference type="EMBL" id="KAJ9555818.1"/>
    </source>
</evidence>
<dbReference type="PANTHER" id="PTHR32002:SF49">
    <property type="entry name" value="BILE ACID:SODIUM SYMPORTER_ARSENICAL RESISTANCE PROTEIN ACR3-RELATED"/>
    <property type="match status" value="1"/>
</dbReference>
<feature type="domain" description="PB1" evidence="1">
    <location>
        <begin position="481"/>
        <end position="563"/>
    </location>
</feature>
<dbReference type="AlphaFoldDB" id="A0AA38TSD4"/>
<dbReference type="Pfam" id="PF22922">
    <property type="entry name" value="GAF_NLP"/>
    <property type="match status" value="1"/>
</dbReference>
<comment type="caution">
    <text evidence="2">The sequence shown here is derived from an EMBL/GenBank/DDBJ whole genome shotgun (WGS) entry which is preliminary data.</text>
</comment>
<evidence type="ECO:0000259" key="1">
    <source>
        <dbReference type="PROSITE" id="PS51745"/>
    </source>
</evidence>
<dbReference type="SUPFAM" id="SSF54277">
    <property type="entry name" value="CAD &amp; PB1 domains"/>
    <property type="match status" value="1"/>
</dbReference>
<dbReference type="Gene3D" id="3.10.20.90">
    <property type="entry name" value="Phosphatidylinositol 3-kinase Catalytic Subunit, Chain A, domain 1"/>
    <property type="match status" value="1"/>
</dbReference>